<comment type="catalytic activity">
    <reaction evidence="8 13">
        <text>7-aminomethyl-7-carbaguanosine(34) in tRNA + S-adenosyl-L-methionine = epoxyqueuosine(34) in tRNA + adenine + L-methionine + 2 H(+)</text>
        <dbReference type="Rhea" id="RHEA:32155"/>
        <dbReference type="Rhea" id="RHEA-COMP:10342"/>
        <dbReference type="Rhea" id="RHEA-COMP:18582"/>
        <dbReference type="ChEBI" id="CHEBI:15378"/>
        <dbReference type="ChEBI" id="CHEBI:16708"/>
        <dbReference type="ChEBI" id="CHEBI:57844"/>
        <dbReference type="ChEBI" id="CHEBI:59789"/>
        <dbReference type="ChEBI" id="CHEBI:82833"/>
        <dbReference type="ChEBI" id="CHEBI:194443"/>
        <dbReference type="EC" id="2.4.99.17"/>
    </reaction>
</comment>
<reference evidence="15 16" key="1">
    <citation type="submission" date="2017-08" db="EMBL/GenBank/DDBJ databases">
        <title>Burning lignite coal seam in the remote Altai Mountains harbors a hydrogen-driven thermophilic microbial community.</title>
        <authorList>
            <person name="Kadnikov V.V."/>
            <person name="Mardanov A.V."/>
            <person name="Ivasenko D."/>
            <person name="Beletsky A.V."/>
            <person name="Karnachuk O.V."/>
            <person name="Ravin N.V."/>
        </authorList>
    </citation>
    <scope>NUCLEOTIDE SEQUENCE [LARGE SCALE GENOMIC DNA]</scope>
    <source>
        <strain evidence="15">AL31</strain>
    </source>
</reference>
<evidence type="ECO:0000313" key="15">
    <source>
        <dbReference type="EMBL" id="PTQ52029.1"/>
    </source>
</evidence>
<comment type="similarity">
    <text evidence="9 13">Belongs to the QueA family.</text>
</comment>
<keyword evidence="14" id="KW-0472">Membrane</keyword>
<feature type="transmembrane region" description="Helical" evidence="14">
    <location>
        <begin position="319"/>
        <end position="339"/>
    </location>
</feature>
<evidence type="ECO:0000256" key="12">
    <source>
        <dbReference type="ARBA" id="ARBA00076160"/>
    </source>
</evidence>
<evidence type="ECO:0000256" key="4">
    <source>
        <dbReference type="ARBA" id="ARBA00022490"/>
    </source>
</evidence>
<dbReference type="InterPro" id="IPR042119">
    <property type="entry name" value="QueA_dom2"/>
</dbReference>
<name>A0A2T5G774_9BACL</name>
<keyword evidence="7 13" id="KW-0671">Queuosine biosynthesis</keyword>
<evidence type="ECO:0000256" key="14">
    <source>
        <dbReference type="SAM" id="Phobius"/>
    </source>
</evidence>
<evidence type="ECO:0000256" key="3">
    <source>
        <dbReference type="ARBA" id="ARBA00011245"/>
    </source>
</evidence>
<evidence type="ECO:0000256" key="8">
    <source>
        <dbReference type="ARBA" id="ARBA00052751"/>
    </source>
</evidence>
<dbReference type="InterPro" id="IPR003699">
    <property type="entry name" value="QueA"/>
</dbReference>
<evidence type="ECO:0000256" key="1">
    <source>
        <dbReference type="ARBA" id="ARBA00004496"/>
    </source>
</evidence>
<keyword evidence="14" id="KW-1133">Transmembrane helix</keyword>
<keyword evidence="6 13" id="KW-0949">S-adenosyl-L-methionine</keyword>
<evidence type="ECO:0000256" key="11">
    <source>
        <dbReference type="ARBA" id="ARBA00069325"/>
    </source>
</evidence>
<evidence type="ECO:0000256" key="7">
    <source>
        <dbReference type="ARBA" id="ARBA00022785"/>
    </source>
</evidence>
<accession>A0A2T5G774</accession>
<dbReference type="Gene3D" id="3.40.1780.10">
    <property type="entry name" value="QueA-like"/>
    <property type="match status" value="1"/>
</dbReference>
<dbReference type="Gene3D" id="2.40.10.240">
    <property type="entry name" value="QueA-like"/>
    <property type="match status" value="1"/>
</dbReference>
<protein>
    <recommendedName>
        <fullName evidence="11 13">S-adenosylmethionine:tRNA ribosyltransferase-isomerase</fullName>
        <ecNumber evidence="10 13">2.4.99.17</ecNumber>
    </recommendedName>
    <alternativeName>
        <fullName evidence="12 13">Queuosine biosynthesis protein QueA</fullName>
    </alternativeName>
</protein>
<keyword evidence="4 13" id="KW-0963">Cytoplasm</keyword>
<dbReference type="GO" id="GO:0051075">
    <property type="term" value="F:S-adenosylmethionine:tRNA ribosyltransferase-isomerase activity"/>
    <property type="evidence" value="ECO:0007669"/>
    <property type="project" value="UniProtKB-EC"/>
</dbReference>
<comment type="subunit">
    <text evidence="3 13">Monomer.</text>
</comment>
<comment type="function">
    <text evidence="13">Transfers and isomerizes the ribose moiety from AdoMet to the 7-aminomethyl group of 7-deazaguanine (preQ1-tRNA) to give epoxyqueuosine (oQ-tRNA).</text>
</comment>
<dbReference type="UniPathway" id="UPA00392"/>
<dbReference type="EC" id="2.4.99.17" evidence="10 13"/>
<evidence type="ECO:0000256" key="10">
    <source>
        <dbReference type="ARBA" id="ARBA00066503"/>
    </source>
</evidence>
<evidence type="ECO:0000256" key="2">
    <source>
        <dbReference type="ARBA" id="ARBA00004691"/>
    </source>
</evidence>
<evidence type="ECO:0000256" key="5">
    <source>
        <dbReference type="ARBA" id="ARBA00022679"/>
    </source>
</evidence>
<organism evidence="15 16">
    <name type="scientific">Brockia lithotrophica</name>
    <dbReference type="NCBI Taxonomy" id="933949"/>
    <lineage>
        <taxon>Bacteria</taxon>
        <taxon>Bacillati</taxon>
        <taxon>Bacillota</taxon>
        <taxon>Bacilli</taxon>
        <taxon>Bacillales</taxon>
        <taxon>Bacillales Family X. Incertae Sedis</taxon>
        <taxon>Brockia</taxon>
    </lineage>
</organism>
<dbReference type="EMBL" id="PEBW01000003">
    <property type="protein sequence ID" value="PTQ52029.1"/>
    <property type="molecule type" value="Genomic_DNA"/>
</dbReference>
<dbReference type="HAMAP" id="MF_00113">
    <property type="entry name" value="QueA"/>
    <property type="match status" value="1"/>
</dbReference>
<comment type="caution">
    <text evidence="15">The sequence shown here is derived from an EMBL/GenBank/DDBJ whole genome shotgun (WGS) entry which is preliminary data.</text>
</comment>
<dbReference type="Pfam" id="PF02547">
    <property type="entry name" value="Queuosine_synth"/>
    <property type="match status" value="1"/>
</dbReference>
<dbReference type="PANTHER" id="PTHR30307:SF0">
    <property type="entry name" value="S-ADENOSYLMETHIONINE:TRNA RIBOSYLTRANSFERASE-ISOMERASE"/>
    <property type="match status" value="1"/>
</dbReference>
<dbReference type="SUPFAM" id="SSF111337">
    <property type="entry name" value="QueA-like"/>
    <property type="match status" value="1"/>
</dbReference>
<keyword evidence="5 13" id="KW-0808">Transferase</keyword>
<proteinExistence type="inferred from homology"/>
<sequence>MRLSDFDYELPEDLIAQEPLPERDGSRLMVLHRVEGRWEHRRFRDLPDFLRPGDVLVFNDSRVIPARLYGRKAGTGARVELLLVEPRGDPWRWKVLARPARRLRPGTVVEIFPAPSEISERTSPALRATVEDVLDGGLRGVRFDLGAEEEGDFFQLLERVGRVPLPPYVRRELRDPERYQTVYARERGSVAAPTAGLHFTPELLAALADRGVTFAYVTLHVGLGTFRPVTEEDPTRHRMHEEPYRLPPETAEVLDAARREGQRILAVGTTSLRVLETVYRRHGRFVPEEGVTDLFLYPGVPVRSVQGLLTNFHLPRSTLLMLVAAFAGYELTIAAYRAAVQERYRFFSFGDAMFIL</sequence>
<dbReference type="GO" id="GO:0008616">
    <property type="term" value="P:tRNA queuosine(34) biosynthetic process"/>
    <property type="evidence" value="ECO:0007669"/>
    <property type="project" value="UniProtKB-UniRule"/>
</dbReference>
<dbReference type="NCBIfam" id="NF001140">
    <property type="entry name" value="PRK00147.1"/>
    <property type="match status" value="1"/>
</dbReference>
<dbReference type="PANTHER" id="PTHR30307">
    <property type="entry name" value="S-ADENOSYLMETHIONINE:TRNA RIBOSYLTRANSFERASE-ISOMERASE"/>
    <property type="match status" value="1"/>
</dbReference>
<dbReference type="GO" id="GO:0005737">
    <property type="term" value="C:cytoplasm"/>
    <property type="evidence" value="ECO:0007669"/>
    <property type="project" value="UniProtKB-SubCell"/>
</dbReference>
<dbReference type="NCBIfam" id="TIGR00113">
    <property type="entry name" value="queA"/>
    <property type="match status" value="1"/>
</dbReference>
<evidence type="ECO:0000256" key="6">
    <source>
        <dbReference type="ARBA" id="ARBA00022691"/>
    </source>
</evidence>
<evidence type="ECO:0000256" key="9">
    <source>
        <dbReference type="ARBA" id="ARBA00061210"/>
    </source>
</evidence>
<evidence type="ECO:0000256" key="13">
    <source>
        <dbReference type="HAMAP-Rule" id="MF_00113"/>
    </source>
</evidence>
<dbReference type="InterPro" id="IPR036100">
    <property type="entry name" value="QueA_sf"/>
</dbReference>
<comment type="pathway">
    <text evidence="2 13">tRNA modification; tRNA-queuosine biosynthesis.</text>
</comment>
<dbReference type="AlphaFoldDB" id="A0A2T5G774"/>
<dbReference type="FunFam" id="3.40.1780.10:FF:000001">
    <property type="entry name" value="S-adenosylmethionine:tRNA ribosyltransferase-isomerase"/>
    <property type="match status" value="1"/>
</dbReference>
<keyword evidence="15" id="KW-0413">Isomerase</keyword>
<dbReference type="Proteomes" id="UP000244016">
    <property type="component" value="Unassembled WGS sequence"/>
</dbReference>
<gene>
    <name evidence="13" type="primary">queA</name>
    <name evidence="15" type="ORF">BLITH_0996</name>
</gene>
<keyword evidence="14" id="KW-0812">Transmembrane</keyword>
<dbReference type="InterPro" id="IPR042118">
    <property type="entry name" value="QueA_dom1"/>
</dbReference>
<evidence type="ECO:0000313" key="16">
    <source>
        <dbReference type="Proteomes" id="UP000244016"/>
    </source>
</evidence>
<comment type="subcellular location">
    <subcellularLocation>
        <location evidence="1 13">Cytoplasm</location>
    </subcellularLocation>
</comment>